<dbReference type="InterPro" id="IPR050330">
    <property type="entry name" value="Bact_OuterMem_StrucFunc"/>
</dbReference>
<dbReference type="AlphaFoldDB" id="A0A5B8XPQ3"/>
<sequence length="381" mass="41772">MMKLQILAISALVAVFALACGPGEKSTELKELERLLQAPDASEVRDAPGASKAFRESRQFRRFSLEAWDEGDEELSREYAILGTLRFRTAQAIASQMTEKERLDAANAKIETVNPQLTALNAEKIKLTNEIANLERQVGYARTASQTRSVNTSGQASVDTSAKRSQIIEKMREVQTSQRASEEVDASTHAPEKYNRALNMVKSTQSLLDSGQANDQMLTQLTEAQNLFAQATQEAQAGFKEAQSKLNPDERRANLQRDAQASLGASNVVVEGKATRVVLDSLFDAGSAELSTGALMKVKELAKLAQKYDEFSIFVEGYTSTTGSATENLGLSRNRANTVRKALAAEGIADSRMDVRGFGQDRPRFGNDVQNERVEVVLTRQ</sequence>
<dbReference type="Pfam" id="PF00691">
    <property type="entry name" value="OmpA"/>
    <property type="match status" value="1"/>
</dbReference>
<feature type="region of interest" description="Disordered" evidence="2">
    <location>
        <begin position="145"/>
        <end position="164"/>
    </location>
</feature>
<dbReference type="SUPFAM" id="SSF103088">
    <property type="entry name" value="OmpA-like"/>
    <property type="match status" value="1"/>
</dbReference>
<evidence type="ECO:0000256" key="3">
    <source>
        <dbReference type="SAM" id="SignalP"/>
    </source>
</evidence>
<evidence type="ECO:0000256" key="2">
    <source>
        <dbReference type="SAM" id="MobiDB-lite"/>
    </source>
</evidence>
<keyword evidence="1" id="KW-0472">Membrane</keyword>
<dbReference type="InterPro" id="IPR006665">
    <property type="entry name" value="OmpA-like"/>
</dbReference>
<dbReference type="KEGG" id="bbae:FRD01_01850"/>
<dbReference type="PANTHER" id="PTHR30329:SF21">
    <property type="entry name" value="LIPOPROTEIN YIAD-RELATED"/>
    <property type="match status" value="1"/>
</dbReference>
<dbReference type="GO" id="GO:0016020">
    <property type="term" value="C:membrane"/>
    <property type="evidence" value="ECO:0007669"/>
    <property type="project" value="UniProtKB-UniRule"/>
</dbReference>
<dbReference type="PROSITE" id="PS51257">
    <property type="entry name" value="PROKAR_LIPOPROTEIN"/>
    <property type="match status" value="1"/>
</dbReference>
<proteinExistence type="predicted"/>
<protein>
    <submittedName>
        <fullName evidence="5">OmpA family protein</fullName>
    </submittedName>
</protein>
<keyword evidence="3" id="KW-0732">Signal</keyword>
<evidence type="ECO:0000256" key="1">
    <source>
        <dbReference type="PROSITE-ProRule" id="PRU00473"/>
    </source>
</evidence>
<evidence type="ECO:0000313" key="6">
    <source>
        <dbReference type="Proteomes" id="UP000321595"/>
    </source>
</evidence>
<dbReference type="PANTHER" id="PTHR30329">
    <property type="entry name" value="STATOR ELEMENT OF FLAGELLAR MOTOR COMPLEX"/>
    <property type="match status" value="1"/>
</dbReference>
<feature type="domain" description="OmpA-like" evidence="4">
    <location>
        <begin position="270"/>
        <end position="381"/>
    </location>
</feature>
<name>A0A5B8XPQ3_9DELT</name>
<feature type="signal peptide" evidence="3">
    <location>
        <begin position="1"/>
        <end position="19"/>
    </location>
</feature>
<dbReference type="InterPro" id="IPR036737">
    <property type="entry name" value="OmpA-like_sf"/>
</dbReference>
<organism evidence="5 6">
    <name type="scientific">Microvenator marinus</name>
    <dbReference type="NCBI Taxonomy" id="2600177"/>
    <lineage>
        <taxon>Bacteria</taxon>
        <taxon>Deltaproteobacteria</taxon>
        <taxon>Bradymonadales</taxon>
        <taxon>Microvenatoraceae</taxon>
        <taxon>Microvenator</taxon>
    </lineage>
</organism>
<gene>
    <name evidence="5" type="ORF">FRD01_01850</name>
</gene>
<feature type="chain" id="PRO_5022752732" evidence="3">
    <location>
        <begin position="20"/>
        <end position="381"/>
    </location>
</feature>
<dbReference type="Gene3D" id="3.30.1330.60">
    <property type="entry name" value="OmpA-like domain"/>
    <property type="match status" value="1"/>
</dbReference>
<dbReference type="Proteomes" id="UP000321595">
    <property type="component" value="Chromosome"/>
</dbReference>
<dbReference type="OrthoDB" id="9805566at2"/>
<dbReference type="PROSITE" id="PS51123">
    <property type="entry name" value="OMPA_2"/>
    <property type="match status" value="1"/>
</dbReference>
<evidence type="ECO:0000313" key="5">
    <source>
        <dbReference type="EMBL" id="QED26023.1"/>
    </source>
</evidence>
<dbReference type="CDD" id="cd07185">
    <property type="entry name" value="OmpA_C-like"/>
    <property type="match status" value="1"/>
</dbReference>
<dbReference type="EMBL" id="CP042467">
    <property type="protein sequence ID" value="QED26023.1"/>
    <property type="molecule type" value="Genomic_DNA"/>
</dbReference>
<accession>A0A5B8XPQ3</accession>
<evidence type="ECO:0000259" key="4">
    <source>
        <dbReference type="PROSITE" id="PS51123"/>
    </source>
</evidence>
<reference evidence="5 6" key="1">
    <citation type="submission" date="2019-08" db="EMBL/GenBank/DDBJ databases">
        <authorList>
            <person name="Liang Q."/>
        </authorList>
    </citation>
    <scope>NUCLEOTIDE SEQUENCE [LARGE SCALE GENOMIC DNA]</scope>
    <source>
        <strain evidence="5 6">V1718</strain>
    </source>
</reference>
<keyword evidence="6" id="KW-1185">Reference proteome</keyword>
<feature type="region of interest" description="Disordered" evidence="2">
    <location>
        <begin position="172"/>
        <end position="194"/>
    </location>
</feature>